<protein>
    <submittedName>
        <fullName evidence="6">Beta,beta-carotene 15,15'-monooxygenase</fullName>
    </submittedName>
</protein>
<evidence type="ECO:0000256" key="4">
    <source>
        <dbReference type="ARBA" id="ARBA00023004"/>
    </source>
</evidence>
<dbReference type="GO" id="GO:0042574">
    <property type="term" value="P:retinal metabolic process"/>
    <property type="evidence" value="ECO:0007669"/>
    <property type="project" value="TreeGrafter"/>
</dbReference>
<feature type="binding site" evidence="5">
    <location>
        <position position="307"/>
    </location>
    <ligand>
        <name>Fe cation</name>
        <dbReference type="ChEBI" id="CHEBI:24875"/>
        <note>catalytic</note>
    </ligand>
</feature>
<reference evidence="6" key="1">
    <citation type="journal article" date="2012" name="Nature">
        <title>The oyster genome reveals stress adaptation and complexity of shell formation.</title>
        <authorList>
            <person name="Zhang G."/>
            <person name="Fang X."/>
            <person name="Guo X."/>
            <person name="Li L."/>
            <person name="Luo R."/>
            <person name="Xu F."/>
            <person name="Yang P."/>
            <person name="Zhang L."/>
            <person name="Wang X."/>
            <person name="Qi H."/>
            <person name="Xiong Z."/>
            <person name="Que H."/>
            <person name="Xie Y."/>
            <person name="Holland P.W."/>
            <person name="Paps J."/>
            <person name="Zhu Y."/>
            <person name="Wu F."/>
            <person name="Chen Y."/>
            <person name="Wang J."/>
            <person name="Peng C."/>
            <person name="Meng J."/>
            <person name="Yang L."/>
            <person name="Liu J."/>
            <person name="Wen B."/>
            <person name="Zhang N."/>
            <person name="Huang Z."/>
            <person name="Zhu Q."/>
            <person name="Feng Y."/>
            <person name="Mount A."/>
            <person name="Hedgecock D."/>
            <person name="Xu Z."/>
            <person name="Liu Y."/>
            <person name="Domazet-Loso T."/>
            <person name="Du Y."/>
            <person name="Sun X."/>
            <person name="Zhang S."/>
            <person name="Liu B."/>
            <person name="Cheng P."/>
            <person name="Jiang X."/>
            <person name="Li J."/>
            <person name="Fan D."/>
            <person name="Wang W."/>
            <person name="Fu W."/>
            <person name="Wang T."/>
            <person name="Wang B."/>
            <person name="Zhang J."/>
            <person name="Peng Z."/>
            <person name="Li Y."/>
            <person name="Li N."/>
            <person name="Wang J."/>
            <person name="Chen M."/>
            <person name="He Y."/>
            <person name="Tan F."/>
            <person name="Song X."/>
            <person name="Zheng Q."/>
            <person name="Huang R."/>
            <person name="Yang H."/>
            <person name="Du X."/>
            <person name="Chen L."/>
            <person name="Yang M."/>
            <person name="Gaffney P.M."/>
            <person name="Wang S."/>
            <person name="Luo L."/>
            <person name="She Z."/>
            <person name="Ming Y."/>
            <person name="Huang W."/>
            <person name="Zhang S."/>
            <person name="Huang B."/>
            <person name="Zhang Y."/>
            <person name="Qu T."/>
            <person name="Ni P."/>
            <person name="Miao G."/>
            <person name="Wang J."/>
            <person name="Wang Q."/>
            <person name="Steinberg C.E."/>
            <person name="Wang H."/>
            <person name="Li N."/>
            <person name="Qian L."/>
            <person name="Zhang G."/>
            <person name="Li Y."/>
            <person name="Yang H."/>
            <person name="Liu X."/>
            <person name="Wang J."/>
            <person name="Yin Y."/>
            <person name="Wang J."/>
        </authorList>
    </citation>
    <scope>NUCLEOTIDE SEQUENCE [LARGE SCALE GENOMIC DNA]</scope>
    <source>
        <strain evidence="6">05x7-T-G4-1.051#20</strain>
    </source>
</reference>
<evidence type="ECO:0000256" key="5">
    <source>
        <dbReference type="PIRSR" id="PIRSR604294-1"/>
    </source>
</evidence>
<dbReference type="PANTHER" id="PTHR10543:SF24">
    <property type="entry name" value="CAROTENOID ISOMEROOXYGENASE"/>
    <property type="match status" value="1"/>
</dbReference>
<dbReference type="PANTHER" id="PTHR10543">
    <property type="entry name" value="BETA-CAROTENE DIOXYGENASE"/>
    <property type="match status" value="1"/>
</dbReference>
<dbReference type="FunCoup" id="K1QF05">
    <property type="interactions" value="3"/>
</dbReference>
<comment type="cofactor">
    <cofactor evidence="5">
        <name>Fe(2+)</name>
        <dbReference type="ChEBI" id="CHEBI:29033"/>
    </cofactor>
    <text evidence="5">Binds 1 Fe(2+) ion per subunit.</text>
</comment>
<gene>
    <name evidence="6" type="ORF">CGI_10026077</name>
</gene>
<dbReference type="HOGENOM" id="CLU_016472_1_2_1"/>
<dbReference type="GO" id="GO:0046872">
    <property type="term" value="F:metal ion binding"/>
    <property type="evidence" value="ECO:0007669"/>
    <property type="project" value="UniProtKB-KW"/>
</dbReference>
<dbReference type="Pfam" id="PF03055">
    <property type="entry name" value="RPE65"/>
    <property type="match status" value="1"/>
</dbReference>
<accession>K1QF05</accession>
<evidence type="ECO:0000256" key="1">
    <source>
        <dbReference type="ARBA" id="ARBA00006787"/>
    </source>
</evidence>
<dbReference type="EMBL" id="JH817657">
    <property type="protein sequence ID" value="EKC29689.1"/>
    <property type="molecule type" value="Genomic_DNA"/>
</dbReference>
<organism evidence="6">
    <name type="scientific">Magallana gigas</name>
    <name type="common">Pacific oyster</name>
    <name type="synonym">Crassostrea gigas</name>
    <dbReference type="NCBI Taxonomy" id="29159"/>
    <lineage>
        <taxon>Eukaryota</taxon>
        <taxon>Metazoa</taxon>
        <taxon>Spiralia</taxon>
        <taxon>Lophotrochozoa</taxon>
        <taxon>Mollusca</taxon>
        <taxon>Bivalvia</taxon>
        <taxon>Autobranchia</taxon>
        <taxon>Pteriomorphia</taxon>
        <taxon>Ostreida</taxon>
        <taxon>Ostreoidea</taxon>
        <taxon>Ostreidae</taxon>
        <taxon>Magallana</taxon>
    </lineage>
</organism>
<evidence type="ECO:0000256" key="3">
    <source>
        <dbReference type="ARBA" id="ARBA00023002"/>
    </source>
</evidence>
<keyword evidence="3" id="KW-0560">Oxidoreductase</keyword>
<dbReference type="GO" id="GO:0010436">
    <property type="term" value="F:carotenoid dioxygenase activity"/>
    <property type="evidence" value="ECO:0007669"/>
    <property type="project" value="TreeGrafter"/>
</dbReference>
<keyword evidence="4 5" id="KW-0408">Iron</keyword>
<sequence length="570" mass="65263">MAIYGNSLKKASCRSDITFNLRTFLKLLFTEITAMKKTFLCSILLFQLFIQYLGVVATSKNFGNSSGKSSEFKESVDPGFDLFFASNDREVENVPIYFKNPLPPWIKGTLIRNGLGRYEIGRRRFTHAFDAFAKLLSWKFPGNGTAFFSTKFIQSDFYKKSIQVNDIAPYLLFETVEPEFNVFQRFEALLRGIDNMNVNVYKFGENDVAVLNDFWKVYTIDPTSLKTRTSITPSIHVPKSPSAFTFLNFISSAHPLPEMGTPHHLSYLSSVNIIPGMKSRISLVRIKSSEEREIITSWEVDRVPYMHSFAATKNYVVFFACPYFINVKKMVRYAIPERSLDWEQESPTILYVVHIKSGKVVTMMTDNVFMMHQINAFERDGVIIVDISAYPNPDFVKNLEMKNLLDPVKRNQFNTRASVRRYTITLNTQTVVWKTFRDTETAPCASALDLPTINEIYRYRPYCFAYGVALKCNNVSLSDIAIVKKDLCGRGRDKMWKIANHYAVEAWFIPEPGGGKYEDDGYLVLPVLNGEAKSSYLAFIDARSMEMVNSAEIPMIVPFNLHGRFFDDLL</sequence>
<feature type="binding site" evidence="5">
    <location>
        <position position="372"/>
    </location>
    <ligand>
        <name>Fe cation</name>
        <dbReference type="ChEBI" id="CHEBI:24875"/>
        <note>catalytic</note>
    </ligand>
</feature>
<keyword evidence="2 5" id="KW-0479">Metal-binding</keyword>
<dbReference type="GO" id="GO:0004497">
    <property type="term" value="F:monooxygenase activity"/>
    <property type="evidence" value="ECO:0007669"/>
    <property type="project" value="UniProtKB-KW"/>
</dbReference>
<dbReference type="InterPro" id="IPR004294">
    <property type="entry name" value="Carotenoid_Oase"/>
</dbReference>
<dbReference type="AlphaFoldDB" id="K1QF05"/>
<feature type="binding site" evidence="5">
    <location>
        <position position="562"/>
    </location>
    <ligand>
        <name>Fe cation</name>
        <dbReference type="ChEBI" id="CHEBI:24875"/>
        <note>catalytic</note>
    </ligand>
</feature>
<dbReference type="InParanoid" id="K1QF05"/>
<dbReference type="GO" id="GO:0016121">
    <property type="term" value="P:carotene catabolic process"/>
    <property type="evidence" value="ECO:0007669"/>
    <property type="project" value="TreeGrafter"/>
</dbReference>
<dbReference type="GO" id="GO:0003834">
    <property type="term" value="F:beta-carotene 15,15'-dioxygenase activity"/>
    <property type="evidence" value="ECO:0007669"/>
    <property type="project" value="TreeGrafter"/>
</dbReference>
<evidence type="ECO:0000256" key="2">
    <source>
        <dbReference type="ARBA" id="ARBA00022723"/>
    </source>
</evidence>
<name>K1QF05_MAGGI</name>
<keyword evidence="6" id="KW-0503">Monooxygenase</keyword>
<proteinExistence type="inferred from homology"/>
<feature type="binding site" evidence="5">
    <location>
        <position position="254"/>
    </location>
    <ligand>
        <name>Fe cation</name>
        <dbReference type="ChEBI" id="CHEBI:24875"/>
        <note>catalytic</note>
    </ligand>
</feature>
<evidence type="ECO:0000313" key="6">
    <source>
        <dbReference type="EMBL" id="EKC29689.1"/>
    </source>
</evidence>
<comment type="similarity">
    <text evidence="1">Belongs to the carotenoid oxygenase family.</text>
</comment>